<accession>A0ABR4DZV5</accession>
<feature type="compositionally biased region" description="Pro residues" evidence="1">
    <location>
        <begin position="164"/>
        <end position="179"/>
    </location>
</feature>
<organism evidence="2 3">
    <name type="scientific">Diaporthe vaccinii</name>
    <dbReference type="NCBI Taxonomy" id="105482"/>
    <lineage>
        <taxon>Eukaryota</taxon>
        <taxon>Fungi</taxon>
        <taxon>Dikarya</taxon>
        <taxon>Ascomycota</taxon>
        <taxon>Pezizomycotina</taxon>
        <taxon>Sordariomycetes</taxon>
        <taxon>Sordariomycetidae</taxon>
        <taxon>Diaporthales</taxon>
        <taxon>Diaporthaceae</taxon>
        <taxon>Diaporthe</taxon>
        <taxon>Diaporthe eres species complex</taxon>
    </lineage>
</organism>
<feature type="region of interest" description="Disordered" evidence="1">
    <location>
        <begin position="160"/>
        <end position="179"/>
    </location>
</feature>
<evidence type="ECO:0000313" key="3">
    <source>
        <dbReference type="Proteomes" id="UP001600888"/>
    </source>
</evidence>
<dbReference type="Proteomes" id="UP001600888">
    <property type="component" value="Unassembled WGS sequence"/>
</dbReference>
<proteinExistence type="predicted"/>
<keyword evidence="3" id="KW-1185">Reference proteome</keyword>
<dbReference type="EMBL" id="JBAWTH010000128">
    <property type="protein sequence ID" value="KAL2275665.1"/>
    <property type="molecule type" value="Genomic_DNA"/>
</dbReference>
<evidence type="ECO:0000256" key="1">
    <source>
        <dbReference type="SAM" id="MobiDB-lite"/>
    </source>
</evidence>
<sequence>MPAPAPAPAPPPSVFLLYKSSPGVARPLSCGLLFWTPFFLLFFSPLPKSHLNEVWFELDSIPLFPSLCACSLPQRIPPVHLAPASLATAIGTRAPVEQPGMWTDFACMCPRRAHMHLSVPPAGLALVRFPALQLGGPRKAPGDECAVLDVQVPGGRAIGLTTLSPPPPHQAPEASPTPP</sequence>
<gene>
    <name evidence="2" type="ORF">FJTKL_01637</name>
</gene>
<comment type="caution">
    <text evidence="2">The sequence shown here is derived from an EMBL/GenBank/DDBJ whole genome shotgun (WGS) entry which is preliminary data.</text>
</comment>
<protein>
    <submittedName>
        <fullName evidence="2">Uncharacterized protein</fullName>
    </submittedName>
</protein>
<name>A0ABR4DZV5_9PEZI</name>
<evidence type="ECO:0000313" key="2">
    <source>
        <dbReference type="EMBL" id="KAL2275665.1"/>
    </source>
</evidence>
<reference evidence="2 3" key="1">
    <citation type="submission" date="2024-03" db="EMBL/GenBank/DDBJ databases">
        <title>A high-quality draft genome sequence of Diaporthe vaccinii, a causative agent of upright dieback and viscid rot disease in cranberry plants.</title>
        <authorList>
            <person name="Sarrasin M."/>
            <person name="Lang B.F."/>
            <person name="Burger G."/>
        </authorList>
    </citation>
    <scope>NUCLEOTIDE SEQUENCE [LARGE SCALE GENOMIC DNA]</scope>
    <source>
        <strain evidence="2 3">IS7</strain>
    </source>
</reference>